<dbReference type="InterPro" id="IPR036271">
    <property type="entry name" value="Tet_transcr_reg_TetR-rel_C_sf"/>
</dbReference>
<accession>A0A545AMK5</accession>
<evidence type="ECO:0000256" key="4">
    <source>
        <dbReference type="ARBA" id="ARBA00023163"/>
    </source>
</evidence>
<sequence length="186" mass="19756">MGNREDLLDAATRCLESKGYVRTSARDVATAANVSLAAIGYHYGSKDALLQAALRQALERWGDELARSLAATPLDDDPVARFTALWDAIVASFAANPSLWRVQFEVLAQPDLPDELRGLFRDAHRQARLGLVELFGGAPDGEAPRVGAVYQALLGGLAAIWLADPAGPPSGDDLLAAIRAVASTLH</sequence>
<keyword evidence="8" id="KW-1185">Reference proteome</keyword>
<dbReference type="GO" id="GO:0000976">
    <property type="term" value="F:transcription cis-regulatory region binding"/>
    <property type="evidence" value="ECO:0007669"/>
    <property type="project" value="TreeGrafter"/>
</dbReference>
<evidence type="ECO:0000256" key="2">
    <source>
        <dbReference type="ARBA" id="ARBA00023015"/>
    </source>
</evidence>
<evidence type="ECO:0000259" key="6">
    <source>
        <dbReference type="PROSITE" id="PS50977"/>
    </source>
</evidence>
<dbReference type="SUPFAM" id="SSF46689">
    <property type="entry name" value="Homeodomain-like"/>
    <property type="match status" value="1"/>
</dbReference>
<dbReference type="Proteomes" id="UP000317982">
    <property type="component" value="Unassembled WGS sequence"/>
</dbReference>
<proteinExistence type="predicted"/>
<feature type="domain" description="HTH tetR-type" evidence="6">
    <location>
        <begin position="1"/>
        <end position="61"/>
    </location>
</feature>
<gene>
    <name evidence="7" type="ORF">FL583_27175</name>
</gene>
<dbReference type="PRINTS" id="PR00455">
    <property type="entry name" value="HTHTETR"/>
</dbReference>
<dbReference type="InterPro" id="IPR050109">
    <property type="entry name" value="HTH-type_TetR-like_transc_reg"/>
</dbReference>
<dbReference type="PANTHER" id="PTHR30055:SF219">
    <property type="entry name" value="TRANSCRIPTIONAL REGULATORY PROTEIN"/>
    <property type="match status" value="1"/>
</dbReference>
<feature type="DNA-binding region" description="H-T-H motif" evidence="5">
    <location>
        <begin position="24"/>
        <end position="43"/>
    </location>
</feature>
<dbReference type="OrthoDB" id="2356263at2"/>
<keyword evidence="2" id="KW-0805">Transcription regulation</keyword>
<dbReference type="InParanoid" id="A0A545AMK5"/>
<evidence type="ECO:0000256" key="5">
    <source>
        <dbReference type="PROSITE-ProRule" id="PRU00335"/>
    </source>
</evidence>
<dbReference type="InterPro" id="IPR009057">
    <property type="entry name" value="Homeodomain-like_sf"/>
</dbReference>
<dbReference type="PANTHER" id="PTHR30055">
    <property type="entry name" value="HTH-TYPE TRANSCRIPTIONAL REGULATOR RUTR"/>
    <property type="match status" value="1"/>
</dbReference>
<keyword evidence="1" id="KW-0678">Repressor</keyword>
<keyword evidence="4" id="KW-0804">Transcription</keyword>
<comment type="caution">
    <text evidence="7">The sequence shown here is derived from an EMBL/GenBank/DDBJ whole genome shotgun (WGS) entry which is preliminary data.</text>
</comment>
<evidence type="ECO:0000256" key="3">
    <source>
        <dbReference type="ARBA" id="ARBA00023125"/>
    </source>
</evidence>
<keyword evidence="3 5" id="KW-0238">DNA-binding</keyword>
<dbReference type="Gene3D" id="1.10.357.10">
    <property type="entry name" value="Tetracycline Repressor, domain 2"/>
    <property type="match status" value="1"/>
</dbReference>
<name>A0A545AMK5_9ACTN</name>
<dbReference type="EMBL" id="VIRS01000021">
    <property type="protein sequence ID" value="TQS41965.1"/>
    <property type="molecule type" value="Genomic_DNA"/>
</dbReference>
<dbReference type="GO" id="GO:0003700">
    <property type="term" value="F:DNA-binding transcription factor activity"/>
    <property type="evidence" value="ECO:0007669"/>
    <property type="project" value="TreeGrafter"/>
</dbReference>
<dbReference type="RefSeq" id="WP_142707677.1">
    <property type="nucleotide sequence ID" value="NZ_VIRS01000021.1"/>
</dbReference>
<dbReference type="InterPro" id="IPR039538">
    <property type="entry name" value="BetI_C"/>
</dbReference>
<dbReference type="InterPro" id="IPR001647">
    <property type="entry name" value="HTH_TetR"/>
</dbReference>
<evidence type="ECO:0000256" key="1">
    <source>
        <dbReference type="ARBA" id="ARBA00022491"/>
    </source>
</evidence>
<protein>
    <submittedName>
        <fullName evidence="7">TetR/AcrR family transcriptional regulator</fullName>
    </submittedName>
</protein>
<dbReference type="AlphaFoldDB" id="A0A545AMK5"/>
<dbReference type="Gene3D" id="1.10.10.60">
    <property type="entry name" value="Homeodomain-like"/>
    <property type="match status" value="1"/>
</dbReference>
<dbReference type="PROSITE" id="PS50977">
    <property type="entry name" value="HTH_TETR_2"/>
    <property type="match status" value="1"/>
</dbReference>
<dbReference type="Pfam" id="PF00440">
    <property type="entry name" value="TetR_N"/>
    <property type="match status" value="1"/>
</dbReference>
<reference evidence="7 8" key="1">
    <citation type="submission" date="2019-07" db="EMBL/GenBank/DDBJ databases">
        <title>Cryptosporangium phraense sp. nov., isolated from plant litter.</title>
        <authorList>
            <person name="Suriyachadkun C."/>
        </authorList>
    </citation>
    <scope>NUCLEOTIDE SEQUENCE [LARGE SCALE GENOMIC DNA]</scope>
    <source>
        <strain evidence="7 8">A-T 5661</strain>
    </source>
</reference>
<dbReference type="Pfam" id="PF13977">
    <property type="entry name" value="TetR_C_6"/>
    <property type="match status" value="1"/>
</dbReference>
<organism evidence="7 8">
    <name type="scientific">Cryptosporangium phraense</name>
    <dbReference type="NCBI Taxonomy" id="2593070"/>
    <lineage>
        <taxon>Bacteria</taxon>
        <taxon>Bacillati</taxon>
        <taxon>Actinomycetota</taxon>
        <taxon>Actinomycetes</taxon>
        <taxon>Cryptosporangiales</taxon>
        <taxon>Cryptosporangiaceae</taxon>
        <taxon>Cryptosporangium</taxon>
    </lineage>
</organism>
<evidence type="ECO:0000313" key="7">
    <source>
        <dbReference type="EMBL" id="TQS41965.1"/>
    </source>
</evidence>
<evidence type="ECO:0000313" key="8">
    <source>
        <dbReference type="Proteomes" id="UP000317982"/>
    </source>
</evidence>
<dbReference type="SUPFAM" id="SSF48498">
    <property type="entry name" value="Tetracyclin repressor-like, C-terminal domain"/>
    <property type="match status" value="1"/>
</dbReference>